<feature type="transmembrane region" description="Helical" evidence="1">
    <location>
        <begin position="6"/>
        <end position="29"/>
    </location>
</feature>
<dbReference type="AlphaFoldDB" id="A0A382LGY6"/>
<reference evidence="2" key="1">
    <citation type="submission" date="2018-05" db="EMBL/GenBank/DDBJ databases">
        <authorList>
            <person name="Lanie J.A."/>
            <person name="Ng W.-L."/>
            <person name="Kazmierczak K.M."/>
            <person name="Andrzejewski T.M."/>
            <person name="Davidsen T.M."/>
            <person name="Wayne K.J."/>
            <person name="Tettelin H."/>
            <person name="Glass J.I."/>
            <person name="Rusch D."/>
            <person name="Podicherti R."/>
            <person name="Tsui H.-C.T."/>
            <person name="Winkler M.E."/>
        </authorList>
    </citation>
    <scope>NUCLEOTIDE SEQUENCE</scope>
</reference>
<dbReference type="EMBL" id="UINC01086045">
    <property type="protein sequence ID" value="SVC34141.1"/>
    <property type="molecule type" value="Genomic_DNA"/>
</dbReference>
<accession>A0A382LGY6</accession>
<keyword evidence="1" id="KW-0472">Membrane</keyword>
<gene>
    <name evidence="2" type="ORF">METZ01_LOCUS286995</name>
</gene>
<keyword evidence="1" id="KW-1133">Transmembrane helix</keyword>
<name>A0A382LGY6_9ZZZZ</name>
<proteinExistence type="predicted"/>
<organism evidence="2">
    <name type="scientific">marine metagenome</name>
    <dbReference type="NCBI Taxonomy" id="408172"/>
    <lineage>
        <taxon>unclassified sequences</taxon>
        <taxon>metagenomes</taxon>
        <taxon>ecological metagenomes</taxon>
    </lineage>
</organism>
<keyword evidence="1" id="KW-0812">Transmembrane</keyword>
<evidence type="ECO:0000256" key="1">
    <source>
        <dbReference type="SAM" id="Phobius"/>
    </source>
</evidence>
<sequence length="38" mass="4198">MMTPRMGAPILIAVTIMKLSILALILLVMQVGENHSYK</sequence>
<evidence type="ECO:0000313" key="2">
    <source>
        <dbReference type="EMBL" id="SVC34141.1"/>
    </source>
</evidence>
<protein>
    <submittedName>
        <fullName evidence="2">Uncharacterized protein</fullName>
    </submittedName>
</protein>